<keyword evidence="6" id="KW-0735">Signal-anchor</keyword>
<dbReference type="STRING" id="7868.ENSCMIP00000043562"/>
<evidence type="ECO:0000256" key="3">
    <source>
        <dbReference type="ARBA" id="ARBA00022676"/>
    </source>
</evidence>
<protein>
    <submittedName>
        <fullName evidence="11">Glucosaminyl (N-acetyl) transferase 4b, tandem duplicate 2</fullName>
    </submittedName>
</protein>
<dbReference type="Ensembl" id="ENSCMIT00000044185.1">
    <property type="protein sequence ID" value="ENSCMIP00000043562.1"/>
    <property type="gene ID" value="ENSCMIG00000018065.1"/>
</dbReference>
<reference evidence="12" key="3">
    <citation type="journal article" date="2014" name="Nature">
        <title>Elephant shark genome provides unique insights into gnathostome evolution.</title>
        <authorList>
            <consortium name="International Elephant Shark Genome Sequencing Consortium"/>
            <person name="Venkatesh B."/>
            <person name="Lee A.P."/>
            <person name="Ravi V."/>
            <person name="Maurya A.K."/>
            <person name="Lian M.M."/>
            <person name="Swann J.B."/>
            <person name="Ohta Y."/>
            <person name="Flajnik M.F."/>
            <person name="Sutoh Y."/>
            <person name="Kasahara M."/>
            <person name="Hoon S."/>
            <person name="Gangu V."/>
            <person name="Roy S.W."/>
            <person name="Irimia M."/>
            <person name="Korzh V."/>
            <person name="Kondrychyn I."/>
            <person name="Lim Z.W."/>
            <person name="Tay B.H."/>
            <person name="Tohari S."/>
            <person name="Kong K.W."/>
            <person name="Ho S."/>
            <person name="Lorente-Galdos B."/>
            <person name="Quilez J."/>
            <person name="Marques-Bonet T."/>
            <person name="Raney B.J."/>
            <person name="Ingham P.W."/>
            <person name="Tay A."/>
            <person name="Hillier L.W."/>
            <person name="Minx P."/>
            <person name="Boehm T."/>
            <person name="Wilson R.K."/>
            <person name="Brenner S."/>
            <person name="Warren W.C."/>
        </authorList>
    </citation>
    <scope>NUCLEOTIDE SEQUENCE [LARGE SCALE GENOMIC DNA]</scope>
</reference>
<reference evidence="12" key="2">
    <citation type="journal article" date="2007" name="PLoS Biol.">
        <title>Survey sequencing and comparative analysis of the elephant shark (Callorhinchus milii) genome.</title>
        <authorList>
            <person name="Venkatesh B."/>
            <person name="Kirkness E.F."/>
            <person name="Loh Y.H."/>
            <person name="Halpern A.L."/>
            <person name="Lee A.P."/>
            <person name="Johnson J."/>
            <person name="Dandona N."/>
            <person name="Viswanathan L.D."/>
            <person name="Tay A."/>
            <person name="Venter J.C."/>
            <person name="Strausberg R.L."/>
            <person name="Brenner S."/>
        </authorList>
    </citation>
    <scope>NUCLEOTIDE SEQUENCE [LARGE SCALE GENOMIC DNA]</scope>
</reference>
<evidence type="ECO:0000256" key="2">
    <source>
        <dbReference type="ARBA" id="ARBA00004922"/>
    </source>
</evidence>
<dbReference type="GO" id="GO:0008375">
    <property type="term" value="F:acetylglucosaminyltransferase activity"/>
    <property type="evidence" value="ECO:0007669"/>
    <property type="project" value="TreeGrafter"/>
</dbReference>
<name>A0A4W3JLR8_CALMI</name>
<dbReference type="InterPro" id="IPR003406">
    <property type="entry name" value="Glyco_trans_14"/>
</dbReference>
<evidence type="ECO:0000313" key="12">
    <source>
        <dbReference type="Proteomes" id="UP000314986"/>
    </source>
</evidence>
<reference evidence="12" key="1">
    <citation type="journal article" date="2006" name="Science">
        <title>Ancient noncoding elements conserved in the human genome.</title>
        <authorList>
            <person name="Venkatesh B."/>
            <person name="Kirkness E.F."/>
            <person name="Loh Y.H."/>
            <person name="Halpern A.L."/>
            <person name="Lee A.P."/>
            <person name="Johnson J."/>
            <person name="Dandona N."/>
            <person name="Viswanathan L.D."/>
            <person name="Tay A."/>
            <person name="Venter J.C."/>
            <person name="Strausberg R.L."/>
            <person name="Brenner S."/>
        </authorList>
    </citation>
    <scope>NUCLEOTIDE SEQUENCE [LARGE SCALE GENOMIC DNA]</scope>
</reference>
<reference evidence="11" key="5">
    <citation type="submission" date="2025-09" db="UniProtKB">
        <authorList>
            <consortium name="Ensembl"/>
        </authorList>
    </citation>
    <scope>IDENTIFICATION</scope>
</reference>
<dbReference type="RefSeq" id="XP_007903535.1">
    <property type="nucleotide sequence ID" value="XM_007905344.2"/>
</dbReference>
<dbReference type="GO" id="GO:0000139">
    <property type="term" value="C:Golgi membrane"/>
    <property type="evidence" value="ECO:0007669"/>
    <property type="project" value="UniProtKB-SubCell"/>
</dbReference>
<keyword evidence="12" id="KW-1185">Reference proteome</keyword>
<dbReference type="Pfam" id="PF02485">
    <property type="entry name" value="Branch"/>
    <property type="match status" value="1"/>
</dbReference>
<evidence type="ECO:0000256" key="1">
    <source>
        <dbReference type="ARBA" id="ARBA00004323"/>
    </source>
</evidence>
<organism evidence="11 12">
    <name type="scientific">Callorhinchus milii</name>
    <name type="common">Ghost shark</name>
    <dbReference type="NCBI Taxonomy" id="7868"/>
    <lineage>
        <taxon>Eukaryota</taxon>
        <taxon>Metazoa</taxon>
        <taxon>Chordata</taxon>
        <taxon>Craniata</taxon>
        <taxon>Vertebrata</taxon>
        <taxon>Chondrichthyes</taxon>
        <taxon>Holocephali</taxon>
        <taxon>Chimaeriformes</taxon>
        <taxon>Callorhinchidae</taxon>
        <taxon>Callorhinchus</taxon>
    </lineage>
</organism>
<dbReference type="FunCoup" id="A0A4W3JLR8">
    <property type="interactions" value="5"/>
</dbReference>
<comment type="pathway">
    <text evidence="2">Protein modification; protein glycosylation.</text>
</comment>
<evidence type="ECO:0000256" key="5">
    <source>
        <dbReference type="ARBA" id="ARBA00022692"/>
    </source>
</evidence>
<dbReference type="InParanoid" id="A0A4W3JLR8"/>
<dbReference type="PANTHER" id="PTHR19297">
    <property type="entry name" value="GLYCOSYLTRANSFERASE 14 FAMILY MEMBER"/>
    <property type="match status" value="1"/>
</dbReference>
<comment type="similarity">
    <text evidence="10">Belongs to the glycosyltransferase 14 family.</text>
</comment>
<keyword evidence="9" id="KW-0325">Glycoprotein</keyword>
<evidence type="ECO:0000256" key="7">
    <source>
        <dbReference type="ARBA" id="ARBA00022989"/>
    </source>
</evidence>
<dbReference type="OMA" id="SVEYAHI"/>
<keyword evidence="5" id="KW-0812">Transmembrane</keyword>
<keyword evidence="4" id="KW-0808">Transferase</keyword>
<gene>
    <name evidence="11" type="primary">LOC103186370</name>
</gene>
<dbReference type="Proteomes" id="UP000314986">
    <property type="component" value="Unassembled WGS sequence"/>
</dbReference>
<evidence type="ECO:0000256" key="10">
    <source>
        <dbReference type="ARBA" id="ARBA00038150"/>
    </source>
</evidence>
<reference evidence="11" key="4">
    <citation type="submission" date="2025-08" db="UniProtKB">
        <authorList>
            <consortium name="Ensembl"/>
        </authorList>
    </citation>
    <scope>IDENTIFICATION</scope>
</reference>
<keyword evidence="8" id="KW-0472">Membrane</keyword>
<comment type="subcellular location">
    <subcellularLocation>
        <location evidence="1">Golgi apparatus membrane</location>
        <topology evidence="1">Single-pass type II membrane protein</topology>
    </subcellularLocation>
</comment>
<dbReference type="PANTHER" id="PTHR19297:SF7">
    <property type="entry name" value="BETA-1,3-GALACTOSYL-O-GLYCOSYL-GLYCOPROTEIN BETA-1,6-N-ACETYLGLUCOSAMINYLTRANSFERASE 4"/>
    <property type="match status" value="1"/>
</dbReference>
<dbReference type="GeneID" id="103186370"/>
<dbReference type="GeneTree" id="ENSGT00940000159721"/>
<evidence type="ECO:0000256" key="9">
    <source>
        <dbReference type="ARBA" id="ARBA00023180"/>
    </source>
</evidence>
<accession>A0A4W3JLR8</accession>
<evidence type="ECO:0000256" key="8">
    <source>
        <dbReference type="ARBA" id="ARBA00023136"/>
    </source>
</evidence>
<evidence type="ECO:0000256" key="6">
    <source>
        <dbReference type="ARBA" id="ARBA00022968"/>
    </source>
</evidence>
<dbReference type="KEGG" id="cmk:103186370"/>
<evidence type="ECO:0000256" key="4">
    <source>
        <dbReference type="ARBA" id="ARBA00022679"/>
    </source>
</evidence>
<dbReference type="RefSeq" id="XP_007903534.1">
    <property type="nucleotide sequence ID" value="XM_007905343.2"/>
</dbReference>
<dbReference type="OrthoDB" id="2019572at2759"/>
<keyword evidence="7" id="KW-1133">Transmembrane helix</keyword>
<proteinExistence type="inferred from homology"/>
<sequence>MKRCLATTSQLAKLLFCLLCILPCLLKLFYSLTEVTGSNKKWLVEPFWSTSQFVRNTKYPKYTSLKFEINCAAIYDHDPVEVGKTLEIRNNDIVDLEDEDVASMVLNCDQYLHLRGYHSDPISEEELGYPLAFSLVVHKNAIMVERVLRAIYMPQNLYCIHYDQKSSSSFKSAMEKLASCFPNVFIASKLELVHYAHISRLQADLNCLSDLLRSSIQWKYIINLCGQDFPLRSNYELVSELKMLNGANMLESVHPSDSKKERFAYHYELQNVPFEYGMVPVMSNLQKDAAPHNIEVFSGSAYFVLSREFVLYINNSLVAKDFLAWSSDTYSPDEHFWASMVRVPGVPGELPRSAREVSDLESKVRLVKWSYLEEQLYPPCTGTRRRSTCIYGAAELRWLLNSRHWFANKFDSKVDPVLIKCLEMKLRERQRNMVEASSQTLYVKNVSGNI</sequence>
<evidence type="ECO:0000313" key="11">
    <source>
        <dbReference type="Ensembl" id="ENSCMIP00000043562.1"/>
    </source>
</evidence>
<keyword evidence="3" id="KW-0328">Glycosyltransferase</keyword>
<dbReference type="AlphaFoldDB" id="A0A4W3JLR8"/>